<gene>
    <name evidence="2" type="ORF">VP382_00025</name>
</gene>
<keyword evidence="1" id="KW-1133">Transmembrane helix</keyword>
<evidence type="ECO:0000256" key="1">
    <source>
        <dbReference type="SAM" id="Phobius"/>
    </source>
</evidence>
<protein>
    <recommendedName>
        <fullName evidence="3">Polysaccharide polymerase</fullName>
    </recommendedName>
</protein>
<organism evidence="2">
    <name type="scientific">Vibrio parahaemolyticus</name>
    <dbReference type="NCBI Taxonomy" id="670"/>
    <lineage>
        <taxon>Bacteria</taxon>
        <taxon>Pseudomonadati</taxon>
        <taxon>Pseudomonadota</taxon>
        <taxon>Gammaproteobacteria</taxon>
        <taxon>Vibrionales</taxon>
        <taxon>Vibrionaceae</taxon>
        <taxon>Vibrio</taxon>
    </lineage>
</organism>
<feature type="transmembrane region" description="Helical" evidence="1">
    <location>
        <begin position="215"/>
        <end position="240"/>
    </location>
</feature>
<feature type="transmembrane region" description="Helical" evidence="1">
    <location>
        <begin position="328"/>
        <end position="349"/>
    </location>
</feature>
<keyword evidence="1" id="KW-0472">Membrane</keyword>
<feature type="transmembrane region" description="Helical" evidence="1">
    <location>
        <begin position="181"/>
        <end position="209"/>
    </location>
</feature>
<evidence type="ECO:0000313" key="2">
    <source>
        <dbReference type="EMBL" id="QOS24068.1"/>
    </source>
</evidence>
<dbReference type="AlphaFoldDB" id="A0A7M1WBA3"/>
<evidence type="ECO:0008006" key="3">
    <source>
        <dbReference type="Google" id="ProtNLM"/>
    </source>
</evidence>
<feature type="transmembrane region" description="Helical" evidence="1">
    <location>
        <begin position="34"/>
        <end position="55"/>
    </location>
</feature>
<proteinExistence type="predicted"/>
<sequence>MLFDFLEILQISVALLFSIGLASLFTYVLKVEKVYSILLFLWHLFFSLAFCLLIISTNHGDAITYFYNTREYVFDHLGVGTYFVVFITQVLRWFLDSFWAVSILFGSFGYIGSLFLYSSFKESAGCAFILNRYKIFLFLFLFLPSLNFWTSGIGKDSIIYMALCIIIWASLNPIKRKYSFLISVLLIAFVRPHIAMIILGSISLSVIIFSDIKMSFKIILLVLSITLFSLSYSFVLEYVGMGEGGVSNINQYIESREESNLDGGGAINIADMSFFMKLFTYLYRPFLFEGAGFGYLLSSIDNLIIICLTVYLVRFFKFNLFSIFSIRLSLIYFLLALVILSTTTANLGISMRQKWMILPFLYYVLMYSYSEFIKRKLNA</sequence>
<name>A0A7M1WBA3_VIBPH</name>
<keyword evidence="1" id="KW-0812">Transmembrane</keyword>
<dbReference type="EMBL" id="MT898259">
    <property type="protein sequence ID" value="QOS24068.1"/>
    <property type="molecule type" value="Genomic_DNA"/>
</dbReference>
<feature type="transmembrane region" description="Helical" evidence="1">
    <location>
        <begin position="101"/>
        <end position="120"/>
    </location>
</feature>
<accession>A0A7M1WBA3</accession>
<feature type="transmembrane region" description="Helical" evidence="1">
    <location>
        <begin position="76"/>
        <end position="95"/>
    </location>
</feature>
<feature type="transmembrane region" description="Helical" evidence="1">
    <location>
        <begin position="7"/>
        <end position="28"/>
    </location>
</feature>
<feature type="transmembrane region" description="Helical" evidence="1">
    <location>
        <begin position="157"/>
        <end position="174"/>
    </location>
</feature>
<feature type="transmembrane region" description="Helical" evidence="1">
    <location>
        <begin position="295"/>
        <end position="316"/>
    </location>
</feature>
<reference evidence="2" key="1">
    <citation type="submission" date="2020-08" db="EMBL/GenBank/DDBJ databases">
        <title>Genetic structure, function and evolution of capsule biosynthesis loci in Vibrio parahaemolyticus.</title>
        <authorList>
            <person name="Li L."/>
            <person name="Bian S."/>
        </authorList>
    </citation>
    <scope>NUCLEOTIDE SEQUENCE</scope>
    <source>
        <strain evidence="2">VP382</strain>
    </source>
</reference>
<feature type="transmembrane region" description="Helical" evidence="1">
    <location>
        <begin position="132"/>
        <end position="151"/>
    </location>
</feature>
<feature type="transmembrane region" description="Helical" evidence="1">
    <location>
        <begin position="355"/>
        <end position="373"/>
    </location>
</feature>